<organism evidence="1 2">
    <name type="scientific">Pristionchus entomophagus</name>
    <dbReference type="NCBI Taxonomy" id="358040"/>
    <lineage>
        <taxon>Eukaryota</taxon>
        <taxon>Metazoa</taxon>
        <taxon>Ecdysozoa</taxon>
        <taxon>Nematoda</taxon>
        <taxon>Chromadorea</taxon>
        <taxon>Rhabditida</taxon>
        <taxon>Rhabditina</taxon>
        <taxon>Diplogasteromorpha</taxon>
        <taxon>Diplogasteroidea</taxon>
        <taxon>Neodiplogasteridae</taxon>
        <taxon>Pristionchus</taxon>
    </lineage>
</organism>
<comment type="caution">
    <text evidence="1">The sequence shown here is derived from an EMBL/GenBank/DDBJ whole genome shotgun (WGS) entry which is preliminary data.</text>
</comment>
<feature type="non-terminal residue" evidence="1">
    <location>
        <position position="1"/>
    </location>
</feature>
<keyword evidence="2" id="KW-1185">Reference proteome</keyword>
<accession>A0AAV5UK59</accession>
<dbReference type="AlphaFoldDB" id="A0AAV5UK59"/>
<dbReference type="Proteomes" id="UP001432027">
    <property type="component" value="Unassembled WGS sequence"/>
</dbReference>
<evidence type="ECO:0000313" key="1">
    <source>
        <dbReference type="EMBL" id="GMT07396.1"/>
    </source>
</evidence>
<gene>
    <name evidence="1" type="ORF">PENTCL1PPCAC_29570</name>
</gene>
<name>A0AAV5UK59_9BILA</name>
<dbReference type="EMBL" id="BTSX01000006">
    <property type="protein sequence ID" value="GMT07396.1"/>
    <property type="molecule type" value="Genomic_DNA"/>
</dbReference>
<reference evidence="1" key="1">
    <citation type="submission" date="2023-10" db="EMBL/GenBank/DDBJ databases">
        <title>Genome assembly of Pristionchus species.</title>
        <authorList>
            <person name="Yoshida K."/>
            <person name="Sommer R.J."/>
        </authorList>
    </citation>
    <scope>NUCLEOTIDE SEQUENCE</scope>
    <source>
        <strain evidence="1">RS0144</strain>
    </source>
</reference>
<sequence length="283" mass="32693">DRSGMNDEGTATASSGSYICDLADPCLERIAHYLISKQSSKDIVEFAMSCRKYKSVVDVVMAKDSNRPPILRLEYTNLAENAVDNDYYYTIVASNRHEMYQNFDTLRPFVRYTERPLPGETRFILRRKVYTNDECSRISQVIPSVLRIYGEIRPALDIDNISSFIGNASVDEFEINTQFFDEVHKDALLRFYNQRKGRHVSISSNILWDIKDLGLSIIRLLEHVDVTLYLRNVINGVPRIKWKEIFERVSGMGVKVEVDGNEWPNDNLDSNREKVVCFSMPNR</sequence>
<evidence type="ECO:0000313" key="2">
    <source>
        <dbReference type="Proteomes" id="UP001432027"/>
    </source>
</evidence>
<protein>
    <recommendedName>
        <fullName evidence="3">F-box domain-containing protein</fullName>
    </recommendedName>
</protein>
<proteinExistence type="predicted"/>
<evidence type="ECO:0008006" key="3">
    <source>
        <dbReference type="Google" id="ProtNLM"/>
    </source>
</evidence>